<gene>
    <name evidence="13" type="primary">pgeF</name>
    <name evidence="13" type="ORF">KCQ71_24135</name>
</gene>
<reference evidence="13 14" key="1">
    <citation type="submission" date="2021-04" db="EMBL/GenBank/DDBJ databases">
        <title>Ruania sp. nov., isolated from sandy soil of mangrove forest.</title>
        <authorList>
            <person name="Ge X."/>
            <person name="Huang R."/>
            <person name="Liu W."/>
        </authorList>
    </citation>
    <scope>NUCLEOTIDE SEQUENCE [LARGE SCALE GENOMIC DNA]</scope>
    <source>
        <strain evidence="13 14">N2-46</strain>
    </source>
</reference>
<evidence type="ECO:0000256" key="7">
    <source>
        <dbReference type="ARBA" id="ARBA00022833"/>
    </source>
</evidence>
<dbReference type="PANTHER" id="PTHR30616">
    <property type="entry name" value="UNCHARACTERIZED PROTEIN YFIH"/>
    <property type="match status" value="1"/>
</dbReference>
<evidence type="ECO:0000313" key="14">
    <source>
        <dbReference type="Proteomes" id="UP000826651"/>
    </source>
</evidence>
<dbReference type="Proteomes" id="UP000826651">
    <property type="component" value="Unassembled WGS sequence"/>
</dbReference>
<evidence type="ECO:0000256" key="4">
    <source>
        <dbReference type="ARBA" id="ARBA00022679"/>
    </source>
</evidence>
<name>A0ABS7SGR9_9MICO</name>
<keyword evidence="6" id="KW-0378">Hydrolase</keyword>
<comment type="catalytic activity">
    <reaction evidence="1">
        <text>inosine + phosphate = alpha-D-ribose 1-phosphate + hypoxanthine</text>
        <dbReference type="Rhea" id="RHEA:27646"/>
        <dbReference type="ChEBI" id="CHEBI:17368"/>
        <dbReference type="ChEBI" id="CHEBI:17596"/>
        <dbReference type="ChEBI" id="CHEBI:43474"/>
        <dbReference type="ChEBI" id="CHEBI:57720"/>
        <dbReference type="EC" id="2.4.2.1"/>
    </reaction>
    <physiologicalReaction direction="left-to-right" evidence="1">
        <dbReference type="Rhea" id="RHEA:27647"/>
    </physiologicalReaction>
</comment>
<comment type="caution">
    <text evidence="13">The sequence shown here is derived from an EMBL/GenBank/DDBJ whole genome shotgun (WGS) entry which is preliminary data.</text>
</comment>
<dbReference type="Gene3D" id="3.60.140.10">
    <property type="entry name" value="CNF1/YfiH-like putative cysteine hydrolases"/>
    <property type="match status" value="1"/>
</dbReference>
<comment type="similarity">
    <text evidence="3 12">Belongs to the purine nucleoside phosphorylase YfiH/LACC1 family.</text>
</comment>
<evidence type="ECO:0000256" key="3">
    <source>
        <dbReference type="ARBA" id="ARBA00007353"/>
    </source>
</evidence>
<proteinExistence type="inferred from homology"/>
<dbReference type="InterPro" id="IPR038371">
    <property type="entry name" value="Cu_polyphenol_OxRdtase_sf"/>
</dbReference>
<keyword evidence="5" id="KW-0479">Metal-binding</keyword>
<dbReference type="InterPro" id="IPR011324">
    <property type="entry name" value="Cytotoxic_necrot_fac-like_cat"/>
</dbReference>
<evidence type="ECO:0000256" key="8">
    <source>
        <dbReference type="ARBA" id="ARBA00023008"/>
    </source>
</evidence>
<evidence type="ECO:0000256" key="5">
    <source>
        <dbReference type="ARBA" id="ARBA00022723"/>
    </source>
</evidence>
<organism evidence="13 14">
    <name type="scientific">Occultella gossypii</name>
    <dbReference type="NCBI Taxonomy" id="2800820"/>
    <lineage>
        <taxon>Bacteria</taxon>
        <taxon>Bacillati</taxon>
        <taxon>Actinomycetota</taxon>
        <taxon>Actinomycetes</taxon>
        <taxon>Micrococcales</taxon>
        <taxon>Ruaniaceae</taxon>
        <taxon>Occultella</taxon>
    </lineage>
</organism>
<comment type="function">
    <text evidence="2">Purine nucleoside enzyme that catalyzes the phosphorolysis of adenosine and inosine nucleosides, yielding D-ribose 1-phosphate and the respective free bases, adenine and hypoxanthine. Also catalyzes the phosphorolysis of S-methyl-5'-thioadenosine into adenine and S-methyl-5-thio-alpha-D-ribose 1-phosphate. Also has adenosine deaminase activity.</text>
</comment>
<dbReference type="NCBIfam" id="TIGR00726">
    <property type="entry name" value="peptidoglycan editing factor PgeF"/>
    <property type="match status" value="1"/>
</dbReference>
<evidence type="ECO:0000256" key="10">
    <source>
        <dbReference type="ARBA" id="ARBA00048968"/>
    </source>
</evidence>
<evidence type="ECO:0000313" key="13">
    <source>
        <dbReference type="EMBL" id="MBZ2199257.1"/>
    </source>
</evidence>
<sequence length="242" mass="24751">MSSSDVLAADLGPTAVGGFTTRAGGVSRGAYESLNLGAGVSDDPDAVATNRHRVADRLGRPVAFLTQVHSDRVHEVSVPPEPGVVAVAEADASLTDRADVGLGVLVADCVPILLAGDHLVAAVHAGRRGLLAGVLSNTLARMSAAGAPAVYASIGPSICGRCYEVPEQLRSESAAVIPELAATTSWGTPSLDLLAGVRIQLAAAGVTSVQHHDRCTREDPELFSYRRDGLTGRFAGVVALTG</sequence>
<evidence type="ECO:0000256" key="2">
    <source>
        <dbReference type="ARBA" id="ARBA00003215"/>
    </source>
</evidence>
<dbReference type="EMBL" id="JAGSHT010000025">
    <property type="protein sequence ID" value="MBZ2199257.1"/>
    <property type="molecule type" value="Genomic_DNA"/>
</dbReference>
<keyword evidence="14" id="KW-1185">Reference proteome</keyword>
<evidence type="ECO:0000256" key="9">
    <source>
        <dbReference type="ARBA" id="ARBA00047989"/>
    </source>
</evidence>
<evidence type="ECO:0000256" key="11">
    <source>
        <dbReference type="ARBA" id="ARBA00049893"/>
    </source>
</evidence>
<dbReference type="CDD" id="cd16833">
    <property type="entry name" value="YfiH"/>
    <property type="match status" value="1"/>
</dbReference>
<comment type="catalytic activity">
    <reaction evidence="9">
        <text>adenosine + H2O + H(+) = inosine + NH4(+)</text>
        <dbReference type="Rhea" id="RHEA:24408"/>
        <dbReference type="ChEBI" id="CHEBI:15377"/>
        <dbReference type="ChEBI" id="CHEBI:15378"/>
        <dbReference type="ChEBI" id="CHEBI:16335"/>
        <dbReference type="ChEBI" id="CHEBI:17596"/>
        <dbReference type="ChEBI" id="CHEBI:28938"/>
        <dbReference type="EC" id="3.5.4.4"/>
    </reaction>
    <physiologicalReaction direction="left-to-right" evidence="9">
        <dbReference type="Rhea" id="RHEA:24409"/>
    </physiologicalReaction>
</comment>
<accession>A0ABS7SGR9</accession>
<dbReference type="Pfam" id="PF02578">
    <property type="entry name" value="Cu-oxidase_4"/>
    <property type="match status" value="1"/>
</dbReference>
<evidence type="ECO:0000256" key="6">
    <source>
        <dbReference type="ARBA" id="ARBA00022801"/>
    </source>
</evidence>
<keyword evidence="8" id="KW-0186">Copper</keyword>
<keyword evidence="7" id="KW-0862">Zinc</keyword>
<keyword evidence="4" id="KW-0808">Transferase</keyword>
<evidence type="ECO:0000256" key="12">
    <source>
        <dbReference type="RuleBase" id="RU361274"/>
    </source>
</evidence>
<evidence type="ECO:0000256" key="1">
    <source>
        <dbReference type="ARBA" id="ARBA00000553"/>
    </source>
</evidence>
<dbReference type="InterPro" id="IPR003730">
    <property type="entry name" value="Cu_polyphenol_OxRdtase"/>
</dbReference>
<dbReference type="PANTHER" id="PTHR30616:SF2">
    <property type="entry name" value="PURINE NUCLEOSIDE PHOSPHORYLASE LACC1"/>
    <property type="match status" value="1"/>
</dbReference>
<comment type="catalytic activity">
    <reaction evidence="11">
        <text>S-methyl-5'-thioadenosine + phosphate = 5-(methylsulfanyl)-alpha-D-ribose 1-phosphate + adenine</text>
        <dbReference type="Rhea" id="RHEA:11852"/>
        <dbReference type="ChEBI" id="CHEBI:16708"/>
        <dbReference type="ChEBI" id="CHEBI:17509"/>
        <dbReference type="ChEBI" id="CHEBI:43474"/>
        <dbReference type="ChEBI" id="CHEBI:58533"/>
        <dbReference type="EC" id="2.4.2.28"/>
    </reaction>
    <physiologicalReaction direction="left-to-right" evidence="11">
        <dbReference type="Rhea" id="RHEA:11853"/>
    </physiologicalReaction>
</comment>
<protein>
    <recommendedName>
        <fullName evidence="12">Purine nucleoside phosphorylase</fullName>
    </recommendedName>
</protein>
<dbReference type="SUPFAM" id="SSF64438">
    <property type="entry name" value="CNF1/YfiH-like putative cysteine hydrolases"/>
    <property type="match status" value="1"/>
</dbReference>
<comment type="catalytic activity">
    <reaction evidence="10">
        <text>adenosine + phosphate = alpha-D-ribose 1-phosphate + adenine</text>
        <dbReference type="Rhea" id="RHEA:27642"/>
        <dbReference type="ChEBI" id="CHEBI:16335"/>
        <dbReference type="ChEBI" id="CHEBI:16708"/>
        <dbReference type="ChEBI" id="CHEBI:43474"/>
        <dbReference type="ChEBI" id="CHEBI:57720"/>
        <dbReference type="EC" id="2.4.2.1"/>
    </reaction>
    <physiologicalReaction direction="left-to-right" evidence="10">
        <dbReference type="Rhea" id="RHEA:27643"/>
    </physiologicalReaction>
</comment>